<evidence type="ECO:0000256" key="3">
    <source>
        <dbReference type="ARBA" id="ARBA00023136"/>
    </source>
</evidence>
<evidence type="ECO:0000256" key="4">
    <source>
        <dbReference type="ARBA" id="ARBA00023224"/>
    </source>
</evidence>
<evidence type="ECO:0000256" key="6">
    <source>
        <dbReference type="PROSITE-ProRule" id="PRU00284"/>
    </source>
</evidence>
<sequence length="421" mass="46595">MKKKLEWQLIIVTVIVSIITYGCSEILLLWQKKTGDSGTHALVISALILLGGVIWQVLLAGFGAKYIVGQVRKLHNAVMEMKNGNYNVNIPTPKIKNELSDVAIAFSELVLVLRQYREEMDHSIATLRNSVENVQKLVQTAHEGSLTIDFAMKEIATGSMNQVEAVDSQMTIANQTLEISNRIESDVKSGIRAMTELHRAINEGSTRSEQISHETIRANTASDQTIAMTRKLQQRGQNIVEILQTVEEIANRTNLISLNASIEAARAGEVGRGFAVVANEVRALAEQSQEANHDIQEVIQSMLSDIHDVVQAVENTSTSFAKVDQARDIIQQSFVTIKEAVQSVSNVVNEVQNDVAHQRESMDLLNEKAKQIQGNVQHVTAMTEEISATTTEQTRAMDHIDETLLDLTNIAERLKHLQATS</sequence>
<accession>A0ABY4CRN3</accession>
<evidence type="ECO:0000259" key="9">
    <source>
        <dbReference type="PROSITE" id="PS50885"/>
    </source>
</evidence>
<evidence type="ECO:0000256" key="7">
    <source>
        <dbReference type="SAM" id="Phobius"/>
    </source>
</evidence>
<dbReference type="Proteomes" id="UP000830167">
    <property type="component" value="Chromosome"/>
</dbReference>
<protein>
    <submittedName>
        <fullName evidence="10">Methyl-accepting chemotaxis protein</fullName>
    </submittedName>
</protein>
<dbReference type="PROSITE" id="PS50885">
    <property type="entry name" value="HAMP"/>
    <property type="match status" value="1"/>
</dbReference>
<evidence type="ECO:0000256" key="5">
    <source>
        <dbReference type="ARBA" id="ARBA00029447"/>
    </source>
</evidence>
<dbReference type="SUPFAM" id="SSF58104">
    <property type="entry name" value="Methyl-accepting chemotaxis protein (MCP) signaling domain"/>
    <property type="match status" value="1"/>
</dbReference>
<keyword evidence="7" id="KW-1133">Transmembrane helix</keyword>
<evidence type="ECO:0000256" key="2">
    <source>
        <dbReference type="ARBA" id="ARBA00022475"/>
    </source>
</evidence>
<evidence type="ECO:0000256" key="1">
    <source>
        <dbReference type="ARBA" id="ARBA00004236"/>
    </source>
</evidence>
<reference evidence="10" key="1">
    <citation type="submission" date="2021-12" db="EMBL/GenBank/DDBJ databases">
        <title>Alicyclobacillaceae gen. nov., sp. nov., isolated from chalcocite enrichment system.</title>
        <authorList>
            <person name="Jiang Z."/>
        </authorList>
    </citation>
    <scope>NUCLEOTIDE SEQUENCE</scope>
    <source>
        <strain evidence="10">MYW30-H2</strain>
    </source>
</reference>
<name>A0ABY4CRN3_9BACL</name>
<keyword evidence="11" id="KW-1185">Reference proteome</keyword>
<feature type="transmembrane region" description="Helical" evidence="7">
    <location>
        <begin position="42"/>
        <end position="64"/>
    </location>
</feature>
<dbReference type="PANTHER" id="PTHR32089:SF112">
    <property type="entry name" value="LYSOZYME-LIKE PROTEIN-RELATED"/>
    <property type="match status" value="1"/>
</dbReference>
<feature type="domain" description="Methyl-accepting transducer" evidence="8">
    <location>
        <begin position="137"/>
        <end position="387"/>
    </location>
</feature>
<feature type="transmembrane region" description="Helical" evidence="7">
    <location>
        <begin position="7"/>
        <end position="30"/>
    </location>
</feature>
<keyword evidence="3 7" id="KW-0472">Membrane</keyword>
<dbReference type="PROSITE" id="PS51257">
    <property type="entry name" value="PROKAR_LIPOPROTEIN"/>
    <property type="match status" value="1"/>
</dbReference>
<dbReference type="Pfam" id="PF00015">
    <property type="entry name" value="MCPsignal"/>
    <property type="match status" value="1"/>
</dbReference>
<comment type="subcellular location">
    <subcellularLocation>
        <location evidence="1">Cell membrane</location>
    </subcellularLocation>
</comment>
<feature type="domain" description="HAMP" evidence="9">
    <location>
        <begin position="65"/>
        <end position="118"/>
    </location>
</feature>
<dbReference type="RefSeq" id="WP_347438761.1">
    <property type="nucleotide sequence ID" value="NZ_CP089291.1"/>
</dbReference>
<proteinExistence type="inferred from homology"/>
<dbReference type="InterPro" id="IPR004089">
    <property type="entry name" value="MCPsignal_dom"/>
</dbReference>
<keyword evidence="7" id="KW-0812">Transmembrane</keyword>
<dbReference type="EMBL" id="CP089291">
    <property type="protein sequence ID" value="UOF92077.1"/>
    <property type="molecule type" value="Genomic_DNA"/>
</dbReference>
<gene>
    <name evidence="10" type="ORF">LSG31_07640</name>
</gene>
<dbReference type="PANTHER" id="PTHR32089">
    <property type="entry name" value="METHYL-ACCEPTING CHEMOTAXIS PROTEIN MCPB"/>
    <property type="match status" value="1"/>
</dbReference>
<keyword evidence="4 6" id="KW-0807">Transducer</keyword>
<evidence type="ECO:0000313" key="10">
    <source>
        <dbReference type="EMBL" id="UOF92077.1"/>
    </source>
</evidence>
<keyword evidence="2" id="KW-1003">Cell membrane</keyword>
<dbReference type="Gene3D" id="1.10.287.950">
    <property type="entry name" value="Methyl-accepting chemotaxis protein"/>
    <property type="match status" value="1"/>
</dbReference>
<dbReference type="PROSITE" id="PS50111">
    <property type="entry name" value="CHEMOTAXIS_TRANSDUC_2"/>
    <property type="match status" value="1"/>
</dbReference>
<evidence type="ECO:0000259" key="8">
    <source>
        <dbReference type="PROSITE" id="PS50111"/>
    </source>
</evidence>
<organism evidence="10 11">
    <name type="scientific">Fodinisporobacter ferrooxydans</name>
    <dbReference type="NCBI Taxonomy" id="2901836"/>
    <lineage>
        <taxon>Bacteria</taxon>
        <taxon>Bacillati</taxon>
        <taxon>Bacillota</taxon>
        <taxon>Bacilli</taxon>
        <taxon>Bacillales</taxon>
        <taxon>Alicyclobacillaceae</taxon>
        <taxon>Fodinisporobacter</taxon>
    </lineage>
</organism>
<dbReference type="InterPro" id="IPR003660">
    <property type="entry name" value="HAMP_dom"/>
</dbReference>
<evidence type="ECO:0000313" key="11">
    <source>
        <dbReference type="Proteomes" id="UP000830167"/>
    </source>
</evidence>
<dbReference type="SMART" id="SM00283">
    <property type="entry name" value="MA"/>
    <property type="match status" value="1"/>
</dbReference>
<comment type="similarity">
    <text evidence="5">Belongs to the methyl-accepting chemotaxis (MCP) protein family.</text>
</comment>